<feature type="domain" description="RNA polymerase sigma factor 70 region 4 type 2" evidence="6">
    <location>
        <begin position="120"/>
        <end position="171"/>
    </location>
</feature>
<dbReference type="SUPFAM" id="SSF88659">
    <property type="entry name" value="Sigma3 and sigma4 domains of RNA polymerase sigma factors"/>
    <property type="match status" value="1"/>
</dbReference>
<evidence type="ECO:0000256" key="4">
    <source>
        <dbReference type="ARBA" id="ARBA00023163"/>
    </source>
</evidence>
<evidence type="ECO:0000313" key="8">
    <source>
        <dbReference type="Proteomes" id="UP001597452"/>
    </source>
</evidence>
<dbReference type="InterPro" id="IPR013325">
    <property type="entry name" value="RNA_pol_sigma_r2"/>
</dbReference>
<evidence type="ECO:0000256" key="2">
    <source>
        <dbReference type="ARBA" id="ARBA00023015"/>
    </source>
</evidence>
<dbReference type="PANTHER" id="PTHR43133:SF60">
    <property type="entry name" value="RNA POLYMERASE SIGMA FACTOR SIGV"/>
    <property type="match status" value="1"/>
</dbReference>
<proteinExistence type="inferred from homology"/>
<evidence type="ECO:0000259" key="5">
    <source>
        <dbReference type="Pfam" id="PF04542"/>
    </source>
</evidence>
<gene>
    <name evidence="7" type="ORF">ACFSW4_10155</name>
</gene>
<dbReference type="InterPro" id="IPR014284">
    <property type="entry name" value="RNA_pol_sigma-70_dom"/>
</dbReference>
<dbReference type="EMBL" id="JBHUMZ010000022">
    <property type="protein sequence ID" value="MFD2639228.1"/>
    <property type="molecule type" value="Genomic_DNA"/>
</dbReference>
<dbReference type="InterPro" id="IPR013324">
    <property type="entry name" value="RNA_pol_sigma_r3/r4-like"/>
</dbReference>
<dbReference type="NCBIfam" id="NF006930">
    <property type="entry name" value="PRK09415.1"/>
    <property type="match status" value="1"/>
</dbReference>
<evidence type="ECO:0000259" key="6">
    <source>
        <dbReference type="Pfam" id="PF08281"/>
    </source>
</evidence>
<dbReference type="InterPro" id="IPR036388">
    <property type="entry name" value="WH-like_DNA-bd_sf"/>
</dbReference>
<dbReference type="SUPFAM" id="SSF88946">
    <property type="entry name" value="Sigma2 domain of RNA polymerase sigma factors"/>
    <property type="match status" value="1"/>
</dbReference>
<feature type="domain" description="RNA polymerase sigma-70 region 2" evidence="5">
    <location>
        <begin position="21"/>
        <end position="85"/>
    </location>
</feature>
<dbReference type="InterPro" id="IPR013249">
    <property type="entry name" value="RNA_pol_sigma70_r4_t2"/>
</dbReference>
<protein>
    <submittedName>
        <fullName evidence="7">Sigma-70 family RNA polymerase sigma factor</fullName>
    </submittedName>
</protein>
<evidence type="ECO:0000313" key="7">
    <source>
        <dbReference type="EMBL" id="MFD2639228.1"/>
    </source>
</evidence>
<evidence type="ECO:0000256" key="3">
    <source>
        <dbReference type="ARBA" id="ARBA00023082"/>
    </source>
</evidence>
<comment type="caution">
    <text evidence="7">The sequence shown here is derived from an EMBL/GenBank/DDBJ whole genome shotgun (WGS) entry which is preliminary data.</text>
</comment>
<dbReference type="NCBIfam" id="TIGR02937">
    <property type="entry name" value="sigma70-ECF"/>
    <property type="match status" value="1"/>
</dbReference>
<name>A0ABW5QBN3_9BACI</name>
<dbReference type="InterPro" id="IPR039425">
    <property type="entry name" value="RNA_pol_sigma-70-like"/>
</dbReference>
<sequence length="181" mass="21580">MDAESLKPLNLDHKEELINELINKYGQDLLKLVYSYVNNQEVAEDLTQDIFIKCYKTLDTFKGRSSVKTWLWRIAINQCKDYLKSWHKRNVFPSENQNVFDQSDYEHVEHHVIQKDTDVALVRAVMKLPIKYREVIYLHYYEDLPIKEIAAVINKNQNTIKTRLKRAKELLRKELERVNGK</sequence>
<keyword evidence="2" id="KW-0805">Transcription regulation</keyword>
<dbReference type="Gene3D" id="1.10.1740.10">
    <property type="match status" value="1"/>
</dbReference>
<dbReference type="InterPro" id="IPR007627">
    <property type="entry name" value="RNA_pol_sigma70_r2"/>
</dbReference>
<keyword evidence="3" id="KW-0731">Sigma factor</keyword>
<evidence type="ECO:0000256" key="1">
    <source>
        <dbReference type="ARBA" id="ARBA00010641"/>
    </source>
</evidence>
<dbReference type="Pfam" id="PF04542">
    <property type="entry name" value="Sigma70_r2"/>
    <property type="match status" value="1"/>
</dbReference>
<dbReference type="Pfam" id="PF08281">
    <property type="entry name" value="Sigma70_r4_2"/>
    <property type="match status" value="1"/>
</dbReference>
<dbReference type="Proteomes" id="UP001597452">
    <property type="component" value="Unassembled WGS sequence"/>
</dbReference>
<organism evidence="7 8">
    <name type="scientific">Piscibacillus salipiscarius</name>
    <dbReference type="NCBI Taxonomy" id="299480"/>
    <lineage>
        <taxon>Bacteria</taxon>
        <taxon>Bacillati</taxon>
        <taxon>Bacillota</taxon>
        <taxon>Bacilli</taxon>
        <taxon>Bacillales</taxon>
        <taxon>Bacillaceae</taxon>
        <taxon>Piscibacillus</taxon>
    </lineage>
</organism>
<comment type="similarity">
    <text evidence="1">Belongs to the sigma-70 factor family. ECF subfamily.</text>
</comment>
<keyword evidence="8" id="KW-1185">Reference proteome</keyword>
<dbReference type="Gene3D" id="1.10.10.10">
    <property type="entry name" value="Winged helix-like DNA-binding domain superfamily/Winged helix DNA-binding domain"/>
    <property type="match status" value="1"/>
</dbReference>
<dbReference type="CDD" id="cd06171">
    <property type="entry name" value="Sigma70_r4"/>
    <property type="match status" value="1"/>
</dbReference>
<dbReference type="RefSeq" id="WP_377329063.1">
    <property type="nucleotide sequence ID" value="NZ_JBHUMZ010000022.1"/>
</dbReference>
<keyword evidence="4" id="KW-0804">Transcription</keyword>
<dbReference type="PANTHER" id="PTHR43133">
    <property type="entry name" value="RNA POLYMERASE ECF-TYPE SIGMA FACTO"/>
    <property type="match status" value="1"/>
</dbReference>
<accession>A0ABW5QBN3</accession>
<reference evidence="8" key="1">
    <citation type="journal article" date="2019" name="Int. J. Syst. Evol. Microbiol.">
        <title>The Global Catalogue of Microorganisms (GCM) 10K type strain sequencing project: providing services to taxonomists for standard genome sequencing and annotation.</title>
        <authorList>
            <consortium name="The Broad Institute Genomics Platform"/>
            <consortium name="The Broad Institute Genome Sequencing Center for Infectious Disease"/>
            <person name="Wu L."/>
            <person name="Ma J."/>
        </authorList>
    </citation>
    <scope>NUCLEOTIDE SEQUENCE [LARGE SCALE GENOMIC DNA]</scope>
    <source>
        <strain evidence="8">TISTR 1571</strain>
    </source>
</reference>